<dbReference type="InterPro" id="IPR050855">
    <property type="entry name" value="NDM-1-like"/>
</dbReference>
<reference evidence="2 3" key="1">
    <citation type="submission" date="2017-08" db="EMBL/GenBank/DDBJ databases">
        <title>Complete Genome Sequence of Bacillus kochii Oregon-R-modENCODE STRAIN BDGP4, isolated from Drosophila melanogaster gut.</title>
        <authorList>
            <person name="Wan K.H."/>
            <person name="Yu C."/>
            <person name="Park S."/>
            <person name="Hammonds A.S."/>
            <person name="Booth B.W."/>
            <person name="Celniker S.E."/>
        </authorList>
    </citation>
    <scope>NUCLEOTIDE SEQUENCE [LARGE SCALE GENOMIC DNA]</scope>
    <source>
        <strain evidence="2 3">BDGP4</strain>
    </source>
</reference>
<dbReference type="Proteomes" id="UP000215137">
    <property type="component" value="Chromosome"/>
</dbReference>
<dbReference type="AlphaFoldDB" id="A0A248TE11"/>
<organism evidence="2 3">
    <name type="scientific">Cytobacillus kochii</name>
    <dbReference type="NCBI Taxonomy" id="859143"/>
    <lineage>
        <taxon>Bacteria</taxon>
        <taxon>Bacillati</taxon>
        <taxon>Bacillota</taxon>
        <taxon>Bacilli</taxon>
        <taxon>Bacillales</taxon>
        <taxon>Bacillaceae</taxon>
        <taxon>Cytobacillus</taxon>
    </lineage>
</organism>
<dbReference type="InterPro" id="IPR001279">
    <property type="entry name" value="Metallo-B-lactamas"/>
</dbReference>
<dbReference type="InterPro" id="IPR037482">
    <property type="entry name" value="ST1585_MBL-fold"/>
</dbReference>
<dbReference type="Pfam" id="PF00753">
    <property type="entry name" value="Lactamase_B"/>
    <property type="match status" value="1"/>
</dbReference>
<sequence length="316" mass="35429">MHKIQDLGNDIQLIDLMDLQTPERTGAYILGAEELTVIETSASPSIPHLIEGMQELNINLEDIKHIIVTHVHLDHAGGTGLFLEQCPEAKVYVHPRGKRHLADPSKLIAGARMVYGDDFDQLFNPIVPIDEKRLVAMEEGQSLDIGGRLLTFYDTPGHAKHHFSIHDSKSNGFFTGDTIGVFYPNIARKGYPLVLPSTSPNQFNPEAMLSSVEKIESLQPQHIFFGHYGEGPEPKDVFTQIRYWLPIFTSVADDVFLQGNDIIKMQEAIQSELLEQVKHYLLTAHDVELSAEDKKLIGLDLNVCTMGMIDRLQKVK</sequence>
<dbReference type="OrthoDB" id="9761531at2"/>
<dbReference type="SMART" id="SM00849">
    <property type="entry name" value="Lactamase_B"/>
    <property type="match status" value="1"/>
</dbReference>
<evidence type="ECO:0000313" key="3">
    <source>
        <dbReference type="Proteomes" id="UP000215137"/>
    </source>
</evidence>
<evidence type="ECO:0000313" key="2">
    <source>
        <dbReference type="EMBL" id="ASV66403.1"/>
    </source>
</evidence>
<dbReference type="InterPro" id="IPR036866">
    <property type="entry name" value="RibonucZ/Hydroxyglut_hydro"/>
</dbReference>
<dbReference type="Gene3D" id="3.60.15.10">
    <property type="entry name" value="Ribonuclease Z/Hydroxyacylglutathione hydrolase-like"/>
    <property type="match status" value="1"/>
</dbReference>
<dbReference type="RefSeq" id="WP_095369978.1">
    <property type="nucleotide sequence ID" value="NZ_CP022983.1"/>
</dbReference>
<dbReference type="KEGG" id="bko:CKF48_03030"/>
<accession>A0A248TE11</accession>
<dbReference type="PANTHER" id="PTHR42951:SF22">
    <property type="entry name" value="METALLO BETA-LACTAMASE SUPERFAMILY LIPOPROTEIN"/>
    <property type="match status" value="1"/>
</dbReference>
<gene>
    <name evidence="2" type="ORF">CKF48_03030</name>
</gene>
<protein>
    <submittedName>
        <fullName evidence="2">MBL fold metallo-hydrolase</fullName>
    </submittedName>
</protein>
<dbReference type="CDD" id="cd07726">
    <property type="entry name" value="ST1585-like_MBL-fold"/>
    <property type="match status" value="1"/>
</dbReference>
<proteinExistence type="predicted"/>
<dbReference type="EMBL" id="CP022983">
    <property type="protein sequence ID" value="ASV66403.1"/>
    <property type="molecule type" value="Genomic_DNA"/>
</dbReference>
<dbReference type="SUPFAM" id="SSF56281">
    <property type="entry name" value="Metallo-hydrolase/oxidoreductase"/>
    <property type="match status" value="1"/>
</dbReference>
<feature type="domain" description="Metallo-beta-lactamase" evidence="1">
    <location>
        <begin position="24"/>
        <end position="227"/>
    </location>
</feature>
<keyword evidence="3" id="KW-1185">Reference proteome</keyword>
<dbReference type="GO" id="GO:0016787">
    <property type="term" value="F:hydrolase activity"/>
    <property type="evidence" value="ECO:0007669"/>
    <property type="project" value="UniProtKB-KW"/>
</dbReference>
<keyword evidence="2" id="KW-0378">Hydrolase</keyword>
<dbReference type="PANTHER" id="PTHR42951">
    <property type="entry name" value="METALLO-BETA-LACTAMASE DOMAIN-CONTAINING"/>
    <property type="match status" value="1"/>
</dbReference>
<name>A0A248TE11_9BACI</name>
<evidence type="ECO:0000259" key="1">
    <source>
        <dbReference type="SMART" id="SM00849"/>
    </source>
</evidence>